<feature type="compositionally biased region" description="Basic and acidic residues" evidence="1">
    <location>
        <begin position="261"/>
        <end position="270"/>
    </location>
</feature>
<dbReference type="EMBL" id="JAFEUZ010000009">
    <property type="protein sequence ID" value="KAG5485493.1"/>
    <property type="molecule type" value="Genomic_DNA"/>
</dbReference>
<dbReference type="GeneID" id="92517456"/>
<feature type="region of interest" description="Disordered" evidence="1">
    <location>
        <begin position="201"/>
        <end position="308"/>
    </location>
</feature>
<comment type="caution">
    <text evidence="3">The sequence shown here is derived from an EMBL/GenBank/DDBJ whole genome shotgun (WGS) entry which is preliminary data.</text>
</comment>
<dbReference type="RefSeq" id="XP_067180789.1">
    <property type="nucleotide sequence ID" value="XM_067324944.1"/>
</dbReference>
<reference evidence="4" key="1">
    <citation type="journal article" date="2021" name="Microbiol. Resour. Announc.">
        <title>LGAAP: Leishmaniinae Genome Assembly and Annotation Pipeline.</title>
        <authorList>
            <person name="Almutairi H."/>
            <person name="Urbaniak M.D."/>
            <person name="Bates M.D."/>
            <person name="Jariyapan N."/>
            <person name="Kwakye-Nuako G."/>
            <person name="Thomaz-Soccol V."/>
            <person name="Al-Salem W.S."/>
            <person name="Dillon R.J."/>
            <person name="Bates P.A."/>
            <person name="Gatherer D."/>
        </authorList>
    </citation>
    <scope>NUCLEOTIDE SEQUENCE [LARGE SCALE GENOMIC DNA]</scope>
</reference>
<dbReference type="PROSITE" id="PS51788">
    <property type="entry name" value="CULT"/>
    <property type="match status" value="1"/>
</dbReference>
<dbReference type="InterPro" id="IPR034750">
    <property type="entry name" value="CULT"/>
</dbReference>
<feature type="compositionally biased region" description="Polar residues" evidence="1">
    <location>
        <begin position="435"/>
        <end position="455"/>
    </location>
</feature>
<protein>
    <recommendedName>
        <fullName evidence="2">CULT domain-containing protein</fullName>
    </recommendedName>
</protein>
<accession>A0A836HQ61</accession>
<feature type="region of interest" description="Disordered" evidence="1">
    <location>
        <begin position="428"/>
        <end position="455"/>
    </location>
</feature>
<name>A0A836HQ61_9TRYP</name>
<evidence type="ECO:0000256" key="1">
    <source>
        <dbReference type="SAM" id="MobiDB-lite"/>
    </source>
</evidence>
<evidence type="ECO:0000313" key="3">
    <source>
        <dbReference type="EMBL" id="KAG5485493.1"/>
    </source>
</evidence>
<dbReference type="Proteomes" id="UP000673552">
    <property type="component" value="Unassembled WGS sequence"/>
</dbReference>
<reference evidence="4" key="2">
    <citation type="journal article" date="2021" name="Sci. Data">
        <title>Chromosome-scale genome sequencing, assembly and annotation of six genomes from subfamily Leishmaniinae.</title>
        <authorList>
            <person name="Almutairi H."/>
            <person name="Urbaniak M.D."/>
            <person name="Bates M.D."/>
            <person name="Jariyapan N."/>
            <person name="Kwakye-Nuako G."/>
            <person name="Thomaz Soccol V."/>
            <person name="Al-Salem W.S."/>
            <person name="Dillon R.J."/>
            <person name="Bates P.A."/>
            <person name="Gatherer D."/>
        </authorList>
    </citation>
    <scope>NUCLEOTIDE SEQUENCE [LARGE SCALE GENOMIC DNA]</scope>
</reference>
<feature type="compositionally biased region" description="Low complexity" evidence="1">
    <location>
        <begin position="233"/>
        <end position="242"/>
    </location>
</feature>
<proteinExistence type="predicted"/>
<dbReference type="OrthoDB" id="267517at2759"/>
<feature type="compositionally biased region" description="Polar residues" evidence="1">
    <location>
        <begin position="246"/>
        <end position="260"/>
    </location>
</feature>
<gene>
    <name evidence="3" type="ORF">LSCM1_07578</name>
</gene>
<dbReference type="AlphaFoldDB" id="A0A836HQ61"/>
<feature type="domain" description="CULT" evidence="2">
    <location>
        <begin position="23"/>
        <end position="325"/>
    </location>
</feature>
<keyword evidence="4" id="KW-1185">Reference proteome</keyword>
<evidence type="ECO:0000259" key="2">
    <source>
        <dbReference type="PROSITE" id="PS51788"/>
    </source>
</evidence>
<dbReference type="Gene3D" id="2.170.150.20">
    <property type="entry name" value="Peptide methionine sulfoxide reductase"/>
    <property type="match status" value="1"/>
</dbReference>
<dbReference type="KEGG" id="lmat:92517456"/>
<sequence length="455" mass="48621">MDAPELFSSTSSASVPIGPSDTVEVLLCDSCQCPIASLWDILPAEAAVPAWKEHVYSYKLDLFANGSPPIQAYSATNASARRFDLVRLSPHVTVHRAFTSSGATSPLVSDYSRSYNTGASTTPAAAADAEACEGRVHVEDASTTLHAPPFVECDTSIYVSEHSFFPGYAWCFCNCSNCGAFLGWGFAAEDRLHIARYLQRSDKSGSAPETGDGSRPRARRAHEGKEGSKAEAETATAAVAGGNHPAESSSASAIRTATLDQRQRQPRDTSGDGTEEYTPVTTISDRSSSAIGGSSSASSAGQEHTNTGVQPDFIGLIITNCTGDPEYSIASLIREVEWRAARQRRCERVEALTRHLRALLPHVRDSYRAHEIYHDYLAERQLLYAAPPVPLPQASGESALVSDVDEDGVPLRMHAAVEAARSAIAGQIHSDHQRTGSGASNSDMHSSSQFEDSSS</sequence>
<feature type="compositionally biased region" description="Basic and acidic residues" evidence="1">
    <location>
        <begin position="221"/>
        <end position="232"/>
    </location>
</feature>
<organism evidence="3 4">
    <name type="scientific">Leishmania martiniquensis</name>
    <dbReference type="NCBI Taxonomy" id="1580590"/>
    <lineage>
        <taxon>Eukaryota</taxon>
        <taxon>Discoba</taxon>
        <taxon>Euglenozoa</taxon>
        <taxon>Kinetoplastea</taxon>
        <taxon>Metakinetoplastina</taxon>
        <taxon>Trypanosomatida</taxon>
        <taxon>Trypanosomatidae</taxon>
        <taxon>Leishmaniinae</taxon>
        <taxon>Leishmania</taxon>
    </lineage>
</organism>
<feature type="compositionally biased region" description="Low complexity" evidence="1">
    <location>
        <begin position="287"/>
        <end position="301"/>
    </location>
</feature>
<evidence type="ECO:0000313" key="4">
    <source>
        <dbReference type="Proteomes" id="UP000673552"/>
    </source>
</evidence>